<dbReference type="FunFam" id="3.40.50.300:FF:000006">
    <property type="entry name" value="DNA-binding transcriptional regulator NtrC"/>
    <property type="match status" value="1"/>
</dbReference>
<dbReference type="InterPro" id="IPR001789">
    <property type="entry name" value="Sig_transdc_resp-reg_receiver"/>
</dbReference>
<evidence type="ECO:0000256" key="3">
    <source>
        <dbReference type="ARBA" id="ARBA00022840"/>
    </source>
</evidence>
<sequence length="461" mass="52370">MGEKRKPLVLIVDDEKSICETLSGVLADEGWDSISAYSGKDGVELFRKHQVDLVFLDVWMKHMDGIQALQEMKGIKEDAPVVIMSGHGTIETAVKATKLGAYDFLEKPLSVEKILPILEHAKKVRSLEPRTFVSFSEKGYELVGNSDEVASVHRQIRSIARRNSWVLISGENGTGKEVVARNIHLQSSRAEKNFVAVNCAAIPEELIESELFGFAKGAFTHAMYTKIGKFELAHHGTLFLDEIGDMSLKTQAKILRILQEQCLERIGDNTSIPIDVRVIAATNKNLPEEIKKGNFREDLYYRLNVIPLRMPPLRERSEDIQVLCDYFLAKIAGEFQEEAKHIDPSALKLLKQYHWPGNIRELKNTLERLCILVPGVQVRDEHIQEVLTDIENGVSSSGDQTLAETLKEARNNFERSFIISKLEENEWNISKTAESIGLERSHLHRKMRLFDIEAQRRRFQN</sequence>
<evidence type="ECO:0000313" key="9">
    <source>
        <dbReference type="EMBL" id="ADI87835.1"/>
    </source>
</evidence>
<dbReference type="InterPro" id="IPR003593">
    <property type="entry name" value="AAA+_ATPase"/>
</dbReference>
<dbReference type="SUPFAM" id="SSF46689">
    <property type="entry name" value="Homeodomain-like"/>
    <property type="match status" value="1"/>
</dbReference>
<dbReference type="InterPro" id="IPR025944">
    <property type="entry name" value="Sigma_54_int_dom_CS"/>
</dbReference>
<organism evidence="9">
    <name type="scientific">uncultured bacterium Ak20-3</name>
    <dbReference type="NCBI Taxonomy" id="798570"/>
    <lineage>
        <taxon>Bacteria</taxon>
        <taxon>environmental samples</taxon>
    </lineage>
</organism>
<dbReference type="SMART" id="SM00382">
    <property type="entry name" value="AAA"/>
    <property type="match status" value="1"/>
</dbReference>
<proteinExistence type="predicted"/>
<dbReference type="CDD" id="cd00009">
    <property type="entry name" value="AAA"/>
    <property type="match status" value="1"/>
</dbReference>
<dbReference type="CDD" id="cd17550">
    <property type="entry name" value="REC_NtrX-like"/>
    <property type="match status" value="1"/>
</dbReference>
<dbReference type="Gene3D" id="3.40.50.300">
    <property type="entry name" value="P-loop containing nucleotide triphosphate hydrolases"/>
    <property type="match status" value="1"/>
</dbReference>
<dbReference type="Pfam" id="PF00072">
    <property type="entry name" value="Response_reg"/>
    <property type="match status" value="1"/>
</dbReference>
<feature type="domain" description="Sigma-54 factor interaction" evidence="7">
    <location>
        <begin position="142"/>
        <end position="371"/>
    </location>
</feature>
<dbReference type="PROSITE" id="PS00688">
    <property type="entry name" value="SIGMA54_INTERACT_3"/>
    <property type="match status" value="1"/>
</dbReference>
<feature type="domain" description="Response regulatory" evidence="8">
    <location>
        <begin position="8"/>
        <end position="122"/>
    </location>
</feature>
<dbReference type="GO" id="GO:0043565">
    <property type="term" value="F:sequence-specific DNA binding"/>
    <property type="evidence" value="ECO:0007669"/>
    <property type="project" value="InterPro"/>
</dbReference>
<dbReference type="Gene3D" id="3.40.50.2300">
    <property type="match status" value="1"/>
</dbReference>
<dbReference type="PROSITE" id="PS50045">
    <property type="entry name" value="SIGMA54_INTERACT_4"/>
    <property type="match status" value="1"/>
</dbReference>
<reference evidence="9" key="1">
    <citation type="journal article" date="2010" name="Appl. Environ. Microbiol.">
        <title>Novel florfenicol and chloramphenicol resistance gene discovered in Alaskan soil by using functional metagenomics.</title>
        <authorList>
            <person name="Lang K.S."/>
            <person name="Anderson J.M."/>
            <person name="Schwarz S."/>
            <person name="Williamson L."/>
            <person name="Handelsman J."/>
            <person name="Singer R.S."/>
        </authorList>
    </citation>
    <scope>NUCLEOTIDE SEQUENCE</scope>
</reference>
<dbReference type="PROSITE" id="PS50110">
    <property type="entry name" value="RESPONSE_REGULATORY"/>
    <property type="match status" value="1"/>
</dbReference>
<dbReference type="InterPro" id="IPR058031">
    <property type="entry name" value="AAA_lid_NorR"/>
</dbReference>
<evidence type="ECO:0000256" key="6">
    <source>
        <dbReference type="PROSITE-ProRule" id="PRU00169"/>
    </source>
</evidence>
<dbReference type="EMBL" id="HM537013">
    <property type="protein sequence ID" value="ADI87835.1"/>
    <property type="molecule type" value="Genomic_DNA"/>
</dbReference>
<dbReference type="InterPro" id="IPR027417">
    <property type="entry name" value="P-loop_NTPase"/>
</dbReference>
<keyword evidence="5" id="KW-0804">Transcription</keyword>
<dbReference type="SMART" id="SM00448">
    <property type="entry name" value="REC"/>
    <property type="match status" value="1"/>
</dbReference>
<dbReference type="GO" id="GO:0000160">
    <property type="term" value="P:phosphorelay signal transduction system"/>
    <property type="evidence" value="ECO:0007669"/>
    <property type="project" value="InterPro"/>
</dbReference>
<dbReference type="GO" id="GO:0005524">
    <property type="term" value="F:ATP binding"/>
    <property type="evidence" value="ECO:0007669"/>
    <property type="project" value="UniProtKB-KW"/>
</dbReference>
<dbReference type="AlphaFoldDB" id="D9MX58"/>
<dbReference type="GO" id="GO:0006355">
    <property type="term" value="P:regulation of DNA-templated transcription"/>
    <property type="evidence" value="ECO:0007669"/>
    <property type="project" value="InterPro"/>
</dbReference>
<name>D9MX58_9BACT</name>
<accession>D9MX58</accession>
<keyword evidence="3" id="KW-0067">ATP-binding</keyword>
<feature type="modified residue" description="4-aspartylphosphate" evidence="6">
    <location>
        <position position="57"/>
    </location>
</feature>
<dbReference type="SUPFAM" id="SSF52540">
    <property type="entry name" value="P-loop containing nucleoside triphosphate hydrolases"/>
    <property type="match status" value="1"/>
</dbReference>
<dbReference type="Gene3D" id="1.10.8.60">
    <property type="match status" value="1"/>
</dbReference>
<evidence type="ECO:0008006" key="10">
    <source>
        <dbReference type="Google" id="ProtNLM"/>
    </source>
</evidence>
<evidence type="ECO:0000256" key="5">
    <source>
        <dbReference type="ARBA" id="ARBA00023163"/>
    </source>
</evidence>
<dbReference type="InterPro" id="IPR002197">
    <property type="entry name" value="HTH_Fis"/>
</dbReference>
<dbReference type="PANTHER" id="PTHR32071:SF17">
    <property type="entry name" value="TRANSCRIPTIONAL REGULATOR (NTRC FAMILY)"/>
    <property type="match status" value="1"/>
</dbReference>
<evidence type="ECO:0000259" key="8">
    <source>
        <dbReference type="PROSITE" id="PS50110"/>
    </source>
</evidence>
<dbReference type="InterPro" id="IPR011006">
    <property type="entry name" value="CheY-like_superfamily"/>
</dbReference>
<gene>
    <name evidence="9" type="ORF">AKSOIL_0327</name>
</gene>
<dbReference type="SUPFAM" id="SSF52172">
    <property type="entry name" value="CheY-like"/>
    <property type="match status" value="1"/>
</dbReference>
<evidence type="ECO:0000256" key="1">
    <source>
        <dbReference type="ARBA" id="ARBA00022553"/>
    </source>
</evidence>
<evidence type="ECO:0000256" key="2">
    <source>
        <dbReference type="ARBA" id="ARBA00022741"/>
    </source>
</evidence>
<keyword evidence="4" id="KW-0805">Transcription regulation</keyword>
<dbReference type="PRINTS" id="PR01590">
    <property type="entry name" value="HTHFIS"/>
</dbReference>
<evidence type="ECO:0000259" key="7">
    <source>
        <dbReference type="PROSITE" id="PS50045"/>
    </source>
</evidence>
<protein>
    <recommendedName>
        <fullName evidence="10">Fis family transcriptional regulator</fullName>
    </recommendedName>
</protein>
<dbReference type="PANTHER" id="PTHR32071">
    <property type="entry name" value="TRANSCRIPTIONAL REGULATORY PROTEIN"/>
    <property type="match status" value="1"/>
</dbReference>
<dbReference type="InterPro" id="IPR002078">
    <property type="entry name" value="Sigma_54_int"/>
</dbReference>
<dbReference type="InterPro" id="IPR009057">
    <property type="entry name" value="Homeodomain-like_sf"/>
</dbReference>
<keyword evidence="2" id="KW-0547">Nucleotide-binding</keyword>
<dbReference type="Pfam" id="PF00158">
    <property type="entry name" value="Sigma54_activat"/>
    <property type="match status" value="1"/>
</dbReference>
<keyword evidence="1 6" id="KW-0597">Phosphoprotein</keyword>
<dbReference type="Gene3D" id="1.10.10.60">
    <property type="entry name" value="Homeodomain-like"/>
    <property type="match status" value="1"/>
</dbReference>
<dbReference type="Pfam" id="PF02954">
    <property type="entry name" value="HTH_8"/>
    <property type="match status" value="1"/>
</dbReference>
<evidence type="ECO:0000256" key="4">
    <source>
        <dbReference type="ARBA" id="ARBA00023015"/>
    </source>
</evidence>
<dbReference type="Pfam" id="PF25601">
    <property type="entry name" value="AAA_lid_14"/>
    <property type="match status" value="1"/>
</dbReference>